<comment type="caution">
    <text evidence="2">The sequence shown here is derived from an EMBL/GenBank/DDBJ whole genome shotgun (WGS) entry which is preliminary data.</text>
</comment>
<dbReference type="Pfam" id="PF14111">
    <property type="entry name" value="DUF4283"/>
    <property type="match status" value="1"/>
</dbReference>
<evidence type="ECO:0000259" key="1">
    <source>
        <dbReference type="PROSITE" id="PS50878"/>
    </source>
</evidence>
<evidence type="ECO:0000313" key="2">
    <source>
        <dbReference type="EMBL" id="GKV09412.1"/>
    </source>
</evidence>
<dbReference type="InterPro" id="IPR000477">
    <property type="entry name" value="RT_dom"/>
</dbReference>
<protein>
    <recommendedName>
        <fullName evidence="1">Reverse transcriptase domain-containing protein</fullName>
    </recommendedName>
</protein>
<dbReference type="Proteomes" id="UP001054252">
    <property type="component" value="Unassembled WGS sequence"/>
</dbReference>
<dbReference type="GO" id="GO:0003824">
    <property type="term" value="F:catalytic activity"/>
    <property type="evidence" value="ECO:0007669"/>
    <property type="project" value="InterPro"/>
</dbReference>
<sequence length="1607" mass="182535">MALSSLSSPSIPSCPSSLVSSSSVEIASLSRDKIQAEILAITGAASLAQVNSSYPAIPVHVVSPGSLPPMLVSESRPTSWAAVTQGSSKPLTFHPPVLEDGKLKVKLPRTVRDEGVKLWEDCLIGTFISEAPNYGRILSMAKRVWGRKCTISVTGLGDNSFLFKIPNPATRNWILNSGPWHVAFKTLVMRKWEPNYEVVKQDPKRVPIWVKLWKVPMEYLSVEGLSYIASAIGVPLALDKATEERARVDFAKVCVEIDVDFAQDLPKFSPIDVEDFPSMKRPQAQKKEWVEVTGKGKMQNSQPMQDGELAKKVDDKVTSVRPVKELHAKSPIVRSNTVMKEPMVDIQAVATVHCEQPIAKLKSCKDGQNTFEVLANIDDEQVFPPLQVSSKSPKSLKKQRQASLGVAAVTKTLLPRQRNTKKVANSSSELPKFDTIAEFILPGWCKSGNYNYASLGRIWILWKPHITVKILSAHRQAIHCHVLDTRTKHYMFASFLYADNDPDQRSLLWDDLVTLKQKLPEVPWFVGGDFNEIRNPKESSNWCTTKQCSKESELFNDKLNDAELIDLPAFGPLFTWTNKREVGLIARKLDRLMVNSKWLEIFPNTRAEFLPPDISDHCAGSITIMESPSNHLRRPFKFFNFWTKDEQFLSIVQDIWSSIEVQRCYMFQLCRKLKALKASFRQLNKNSYGDLHERLIKETEKLHAIQIDLLSNPQEDLVIIEQEQAKRVADLTFAEEAFLKQKSRVHWLKEGDQNTTYFHKILKIRRCKNSIRELHSDDGKVLTQHADIAREAIAFYQKLLGTEDPSCLGGELELLKTLYNFQLPNTMQQAIIQPVTAEECKQIFFSSPNNKSLGLDGYTAEFYKSAWSVVRDLVTKAIKEFFSTGKLLKEVNSTIISLIPKVSCPSKMGEFRPISCCNLLYKCITKIIANRLKKCLPLFISNNQCAFVEGRLMVENILLTQELVKDYHKTNMQSRCALKIDLMKAFDSISWKFILAALEALSFPLVFVNWIKVCITSPMFSIAINGALEGYFPGKKGVRQRDPLSPYLFVICMEVLSRLLNKAAQEGRLPFHPKCSNIGLTHLCFADDLLIFTDGSPKAISVVDSILKEFYSITALKVNYQKSEIYYCGVQDSIIKNLAATYGFKLGTLPVRYLGVPLITGRLTDAALKPLILKITDRINSWTSRHLSFAGRLQLITSVFQGITNFWCSVFILPKKVIKSVEAICSAFLWKGRATDARGAKVSWEIVCKPKVEDGLGIKPLQAWNKACILRFIWLLFSKAGSIWVAWVQAYLIKGKSFWSLKISGNTSWFWRKILSLKPAARYLIKHMIGNGENTFLWFDFWHPTGPLLEVYGQKIVRDTAIPLQAKLSQVVQGNFWKWPLARSPELLQIQIALCGNLYPNEAVEDSVIWLASPSGSFKTGYTWNHLREKQEKVPWFRLVWFANSIPKHSFMSWLAILDRLSTRARQKSWSPHIDATCVLCGAENETRDHLFFSCLYSRTVWEVISSMLEIPFTFSWQSALSWLCHKAKRKSLYSSLIRLAWCAAIYHIWIERNTRIHKWTFKSEFAIISKIQIDVRDKVLSFARAKSSLIPKSIASKWGLEVLCKD</sequence>
<dbReference type="Pfam" id="PF13966">
    <property type="entry name" value="zf-RVT"/>
    <property type="match status" value="1"/>
</dbReference>
<evidence type="ECO:0000313" key="3">
    <source>
        <dbReference type="Proteomes" id="UP001054252"/>
    </source>
</evidence>
<name>A0AAV5JDG2_9ROSI</name>
<dbReference type="Pfam" id="PF00078">
    <property type="entry name" value="RVT_1"/>
    <property type="match status" value="1"/>
</dbReference>
<dbReference type="Pfam" id="PF03372">
    <property type="entry name" value="Exo_endo_phos"/>
    <property type="match status" value="1"/>
</dbReference>
<dbReference type="InterPro" id="IPR026960">
    <property type="entry name" value="RVT-Znf"/>
</dbReference>
<dbReference type="CDD" id="cd01650">
    <property type="entry name" value="RT_nLTR_like"/>
    <property type="match status" value="1"/>
</dbReference>
<keyword evidence="3" id="KW-1185">Reference proteome</keyword>
<accession>A0AAV5JDG2</accession>
<dbReference type="Gene3D" id="3.60.10.10">
    <property type="entry name" value="Endonuclease/exonuclease/phosphatase"/>
    <property type="match status" value="1"/>
</dbReference>
<dbReference type="EMBL" id="BPVZ01000030">
    <property type="protein sequence ID" value="GKV09412.1"/>
    <property type="molecule type" value="Genomic_DNA"/>
</dbReference>
<dbReference type="InterPro" id="IPR005135">
    <property type="entry name" value="Endo/exonuclease/phosphatase"/>
</dbReference>
<proteinExistence type="predicted"/>
<organism evidence="2 3">
    <name type="scientific">Rubroshorea leprosula</name>
    <dbReference type="NCBI Taxonomy" id="152421"/>
    <lineage>
        <taxon>Eukaryota</taxon>
        <taxon>Viridiplantae</taxon>
        <taxon>Streptophyta</taxon>
        <taxon>Embryophyta</taxon>
        <taxon>Tracheophyta</taxon>
        <taxon>Spermatophyta</taxon>
        <taxon>Magnoliopsida</taxon>
        <taxon>eudicotyledons</taxon>
        <taxon>Gunneridae</taxon>
        <taxon>Pentapetalae</taxon>
        <taxon>rosids</taxon>
        <taxon>malvids</taxon>
        <taxon>Malvales</taxon>
        <taxon>Dipterocarpaceae</taxon>
        <taxon>Rubroshorea</taxon>
    </lineage>
</organism>
<gene>
    <name evidence="2" type="ORF">SLEP1_g20920</name>
</gene>
<dbReference type="InterPro" id="IPR036691">
    <property type="entry name" value="Endo/exonu/phosph_ase_sf"/>
</dbReference>
<dbReference type="InterPro" id="IPR043502">
    <property type="entry name" value="DNA/RNA_pol_sf"/>
</dbReference>
<dbReference type="PANTHER" id="PTHR33116:SF80">
    <property type="entry name" value="REVERSE TRANSCRIPTASE ZINC-BINDING DOMAIN-CONTAINING PROTEIN"/>
    <property type="match status" value="1"/>
</dbReference>
<dbReference type="InterPro" id="IPR025558">
    <property type="entry name" value="DUF4283"/>
</dbReference>
<reference evidence="2 3" key="1">
    <citation type="journal article" date="2021" name="Commun. Biol.">
        <title>The genome of Shorea leprosula (Dipterocarpaceae) highlights the ecological relevance of drought in aseasonal tropical rainforests.</title>
        <authorList>
            <person name="Ng K.K.S."/>
            <person name="Kobayashi M.J."/>
            <person name="Fawcett J.A."/>
            <person name="Hatakeyama M."/>
            <person name="Paape T."/>
            <person name="Ng C.H."/>
            <person name="Ang C.C."/>
            <person name="Tnah L.H."/>
            <person name="Lee C.T."/>
            <person name="Nishiyama T."/>
            <person name="Sese J."/>
            <person name="O'Brien M.J."/>
            <person name="Copetti D."/>
            <person name="Mohd Noor M.I."/>
            <person name="Ong R.C."/>
            <person name="Putra M."/>
            <person name="Sireger I.Z."/>
            <person name="Indrioko S."/>
            <person name="Kosugi Y."/>
            <person name="Izuno A."/>
            <person name="Isagi Y."/>
            <person name="Lee S.L."/>
            <person name="Shimizu K.K."/>
        </authorList>
    </citation>
    <scope>NUCLEOTIDE SEQUENCE [LARGE SCALE GENOMIC DNA]</scope>
    <source>
        <strain evidence="2">214</strain>
    </source>
</reference>
<feature type="domain" description="Reverse transcriptase" evidence="1">
    <location>
        <begin position="880"/>
        <end position="1158"/>
    </location>
</feature>
<dbReference type="PANTHER" id="PTHR33116">
    <property type="entry name" value="REVERSE TRANSCRIPTASE ZINC-BINDING DOMAIN-CONTAINING PROTEIN-RELATED-RELATED"/>
    <property type="match status" value="1"/>
</dbReference>
<dbReference type="SUPFAM" id="SSF56219">
    <property type="entry name" value="DNase I-like"/>
    <property type="match status" value="1"/>
</dbReference>
<dbReference type="PROSITE" id="PS50878">
    <property type="entry name" value="RT_POL"/>
    <property type="match status" value="1"/>
</dbReference>
<dbReference type="SUPFAM" id="SSF56672">
    <property type="entry name" value="DNA/RNA polymerases"/>
    <property type="match status" value="1"/>
</dbReference>